<evidence type="ECO:0000313" key="4">
    <source>
        <dbReference type="Proteomes" id="UP000622890"/>
    </source>
</evidence>
<keyword evidence="3" id="KW-0547">Nucleotide-binding</keyword>
<sequence length="160" mass="17611">MTEDVPPLPAAPRQAAERRASFMFEATLDDVARVAQALRVFLPAEVGEEAKNEIEIGVVEAMTNIVRHSYGEGHPGFIEISYNFSNGLIVIELTDHGKPMAEDLQLHADTEAFDFDPADIAHLPESGMGLALMRATFDRIAYRRGENVNTLRMEKAVISG</sequence>
<dbReference type="CDD" id="cd16936">
    <property type="entry name" value="HATPase_RsbW-like"/>
    <property type="match status" value="1"/>
</dbReference>
<protein>
    <submittedName>
        <fullName evidence="3">ATP-binding protein</fullName>
    </submittedName>
</protein>
<dbReference type="Gene3D" id="3.30.565.10">
    <property type="entry name" value="Histidine kinase-like ATPase, C-terminal domain"/>
    <property type="match status" value="1"/>
</dbReference>
<keyword evidence="3" id="KW-0067">ATP-binding</keyword>
<evidence type="ECO:0000256" key="1">
    <source>
        <dbReference type="ARBA" id="ARBA00022527"/>
    </source>
</evidence>
<comment type="caution">
    <text evidence="3">The sequence shown here is derived from an EMBL/GenBank/DDBJ whole genome shotgun (WGS) entry which is preliminary data.</text>
</comment>
<dbReference type="InterPro" id="IPR003594">
    <property type="entry name" value="HATPase_dom"/>
</dbReference>
<dbReference type="InterPro" id="IPR050267">
    <property type="entry name" value="Anti-sigma-factor_SerPK"/>
</dbReference>
<dbReference type="Pfam" id="PF13581">
    <property type="entry name" value="HATPase_c_2"/>
    <property type="match status" value="1"/>
</dbReference>
<feature type="domain" description="Histidine kinase/HSP90-like ATPase" evidence="2">
    <location>
        <begin position="24"/>
        <end position="155"/>
    </location>
</feature>
<reference evidence="3" key="1">
    <citation type="submission" date="2021-01" db="EMBL/GenBank/DDBJ databases">
        <title>Genome sequence of strain Noviherbaspirillum sp. DKR-6.</title>
        <authorList>
            <person name="Chaudhary D.K."/>
        </authorList>
    </citation>
    <scope>NUCLEOTIDE SEQUENCE</scope>
    <source>
        <strain evidence="3">DKR-6</strain>
    </source>
</reference>
<name>A0A934SRS7_9BURK</name>
<keyword evidence="4" id="KW-1185">Reference proteome</keyword>
<evidence type="ECO:0000259" key="2">
    <source>
        <dbReference type="Pfam" id="PF13581"/>
    </source>
</evidence>
<dbReference type="AlphaFoldDB" id="A0A934SRS7"/>
<keyword evidence="1" id="KW-0723">Serine/threonine-protein kinase</keyword>
<accession>A0A934SRS7</accession>
<dbReference type="Proteomes" id="UP000622890">
    <property type="component" value="Unassembled WGS sequence"/>
</dbReference>
<dbReference type="InterPro" id="IPR036890">
    <property type="entry name" value="HATPase_C_sf"/>
</dbReference>
<dbReference type="SUPFAM" id="SSF55874">
    <property type="entry name" value="ATPase domain of HSP90 chaperone/DNA topoisomerase II/histidine kinase"/>
    <property type="match status" value="1"/>
</dbReference>
<proteinExistence type="predicted"/>
<organism evidence="3 4">
    <name type="scientific">Noviherbaspirillum pedocola</name>
    <dbReference type="NCBI Taxonomy" id="2801341"/>
    <lineage>
        <taxon>Bacteria</taxon>
        <taxon>Pseudomonadati</taxon>
        <taxon>Pseudomonadota</taxon>
        <taxon>Betaproteobacteria</taxon>
        <taxon>Burkholderiales</taxon>
        <taxon>Oxalobacteraceae</taxon>
        <taxon>Noviherbaspirillum</taxon>
    </lineage>
</organism>
<dbReference type="PANTHER" id="PTHR35526">
    <property type="entry name" value="ANTI-SIGMA-F FACTOR RSBW-RELATED"/>
    <property type="match status" value="1"/>
</dbReference>
<dbReference type="RefSeq" id="WP_200592167.1">
    <property type="nucleotide sequence ID" value="NZ_JAEPBG010000004.1"/>
</dbReference>
<dbReference type="GO" id="GO:0005524">
    <property type="term" value="F:ATP binding"/>
    <property type="evidence" value="ECO:0007669"/>
    <property type="project" value="UniProtKB-KW"/>
</dbReference>
<dbReference type="GO" id="GO:0004674">
    <property type="term" value="F:protein serine/threonine kinase activity"/>
    <property type="evidence" value="ECO:0007669"/>
    <property type="project" value="UniProtKB-KW"/>
</dbReference>
<evidence type="ECO:0000313" key="3">
    <source>
        <dbReference type="EMBL" id="MBK4735405.1"/>
    </source>
</evidence>
<keyword evidence="1" id="KW-0808">Transferase</keyword>
<dbReference type="EMBL" id="JAEPBG010000004">
    <property type="protein sequence ID" value="MBK4735405.1"/>
    <property type="molecule type" value="Genomic_DNA"/>
</dbReference>
<gene>
    <name evidence="3" type="ORF">JJB74_12340</name>
</gene>
<dbReference type="PANTHER" id="PTHR35526:SF3">
    <property type="entry name" value="ANTI-SIGMA-F FACTOR RSBW"/>
    <property type="match status" value="1"/>
</dbReference>
<keyword evidence="1" id="KW-0418">Kinase</keyword>